<dbReference type="PANTHER" id="PTHR23513:SF6">
    <property type="entry name" value="MAJOR FACILITATOR SUPERFAMILY ASSOCIATED DOMAIN-CONTAINING PROTEIN"/>
    <property type="match status" value="1"/>
</dbReference>
<feature type="domain" description="Major facilitator superfamily (MFS) profile" evidence="8">
    <location>
        <begin position="234"/>
        <end position="418"/>
    </location>
</feature>
<dbReference type="KEGG" id="ido:I598_3147"/>
<keyword evidence="5 7" id="KW-1133">Transmembrane helix</keyword>
<dbReference type="InterPro" id="IPR010290">
    <property type="entry name" value="TM_effector"/>
</dbReference>
<feature type="transmembrane region" description="Helical" evidence="7">
    <location>
        <begin position="296"/>
        <end position="316"/>
    </location>
</feature>
<evidence type="ECO:0000256" key="1">
    <source>
        <dbReference type="ARBA" id="ARBA00004651"/>
    </source>
</evidence>
<dbReference type="InterPro" id="IPR036259">
    <property type="entry name" value="MFS_trans_sf"/>
</dbReference>
<accession>A0A168FX84</accession>
<dbReference type="PANTHER" id="PTHR23513">
    <property type="entry name" value="INTEGRAL MEMBRANE EFFLUX PROTEIN-RELATED"/>
    <property type="match status" value="1"/>
</dbReference>
<dbReference type="PROSITE" id="PS50850">
    <property type="entry name" value="MFS"/>
    <property type="match status" value="1"/>
</dbReference>
<dbReference type="InterPro" id="IPR020846">
    <property type="entry name" value="MFS_dom"/>
</dbReference>
<evidence type="ECO:0000256" key="6">
    <source>
        <dbReference type="ARBA" id="ARBA00023136"/>
    </source>
</evidence>
<evidence type="ECO:0000256" key="3">
    <source>
        <dbReference type="ARBA" id="ARBA00022475"/>
    </source>
</evidence>
<evidence type="ECO:0000313" key="9">
    <source>
        <dbReference type="EMBL" id="ANC32661.1"/>
    </source>
</evidence>
<evidence type="ECO:0000256" key="5">
    <source>
        <dbReference type="ARBA" id="ARBA00022989"/>
    </source>
</evidence>
<keyword evidence="6 7" id="KW-0472">Membrane</keyword>
<dbReference type="Pfam" id="PF05977">
    <property type="entry name" value="MFS_3"/>
    <property type="match status" value="1"/>
</dbReference>
<keyword evidence="4 7" id="KW-0812">Transmembrane</keyword>
<feature type="transmembrane region" description="Helical" evidence="7">
    <location>
        <begin position="271"/>
        <end position="289"/>
    </location>
</feature>
<feature type="transmembrane region" description="Helical" evidence="7">
    <location>
        <begin position="322"/>
        <end position="342"/>
    </location>
</feature>
<evidence type="ECO:0000256" key="2">
    <source>
        <dbReference type="ARBA" id="ARBA00022448"/>
    </source>
</evidence>
<proteinExistence type="predicted"/>
<reference evidence="9 10" key="1">
    <citation type="submission" date="2016-01" db="EMBL/GenBank/DDBJ databases">
        <title>Complete genome sequence of a soil Actinobacterium, Isoptericola dokdonensis DS-3.</title>
        <authorList>
            <person name="Kwon S.-K."/>
            <person name="Kim J.F."/>
        </authorList>
    </citation>
    <scope>NUCLEOTIDE SEQUENCE [LARGE SCALE GENOMIC DNA]</scope>
    <source>
        <strain evidence="9 10">DS-3</strain>
    </source>
</reference>
<feature type="transmembrane region" description="Helical" evidence="7">
    <location>
        <begin position="59"/>
        <end position="80"/>
    </location>
</feature>
<evidence type="ECO:0000256" key="7">
    <source>
        <dbReference type="SAM" id="Phobius"/>
    </source>
</evidence>
<feature type="transmembrane region" description="Helical" evidence="7">
    <location>
        <begin position="387"/>
        <end position="406"/>
    </location>
</feature>
<feature type="transmembrane region" description="Helical" evidence="7">
    <location>
        <begin position="174"/>
        <end position="199"/>
    </location>
</feature>
<sequence>MLRAMTYPLPVRTLLEKIAPARLGRDFRHLLASSWTSNVGDGIALAAGPLLVASLTDSAALVALAALLPRLPWLVFGLWAGAMADRWDRRRLVMWSNALRAVVVAVLVAAITTGWVDITVVLVALLLMGVAEVFADSAAQTLLPMLVARRDLGLGNARLQAGFLTANQLAGPPIGAALFAVGSAWPFAVQLVCGVLAVVQISRLQLPPVERDELPTHVRRDIADGLRWLWRNPPVRTLALVIFTFNLTWAAPWAVLVLYSTDHLGMGPVGYGLLTTAAGVGGLVATVLYGRLERRYSLALLMKVSLTLEVLFHLGLALTTTGWVAMALMFVFGLYGFVWGTVSKTVRQRAVPTELQGRVGSVYMVGVFGGIVVGNALGGLLAELWGVTAPFWFAFAGAGLTLALVWRQLDHIAHAEAD</sequence>
<keyword evidence="3" id="KW-1003">Cell membrane</keyword>
<keyword evidence="10" id="KW-1185">Reference proteome</keyword>
<dbReference type="Gene3D" id="1.20.1250.20">
    <property type="entry name" value="MFS general substrate transporter like domains"/>
    <property type="match status" value="1"/>
</dbReference>
<dbReference type="GO" id="GO:0005886">
    <property type="term" value="C:plasma membrane"/>
    <property type="evidence" value="ECO:0007669"/>
    <property type="project" value="UniProtKB-SubCell"/>
</dbReference>
<organism evidence="9 10">
    <name type="scientific">Isoptericola dokdonensis DS-3</name>
    <dbReference type="NCBI Taxonomy" id="1300344"/>
    <lineage>
        <taxon>Bacteria</taxon>
        <taxon>Bacillati</taxon>
        <taxon>Actinomycetota</taxon>
        <taxon>Actinomycetes</taxon>
        <taxon>Micrococcales</taxon>
        <taxon>Promicromonosporaceae</taxon>
        <taxon>Isoptericola</taxon>
    </lineage>
</organism>
<keyword evidence="2" id="KW-0813">Transport</keyword>
<dbReference type="PATRIC" id="fig|1300344.3.peg.3168"/>
<gene>
    <name evidence="9" type="primary">bacE</name>
    <name evidence="9" type="ORF">I598_3147</name>
</gene>
<feature type="transmembrane region" description="Helical" evidence="7">
    <location>
        <begin position="362"/>
        <end position="381"/>
    </location>
</feature>
<dbReference type="GO" id="GO:0022857">
    <property type="term" value="F:transmembrane transporter activity"/>
    <property type="evidence" value="ECO:0007669"/>
    <property type="project" value="InterPro"/>
</dbReference>
<feature type="transmembrane region" description="Helical" evidence="7">
    <location>
        <begin position="237"/>
        <end position="259"/>
    </location>
</feature>
<evidence type="ECO:0000313" key="10">
    <source>
        <dbReference type="Proteomes" id="UP000076794"/>
    </source>
</evidence>
<comment type="subcellular location">
    <subcellularLocation>
        <location evidence="1">Cell membrane</location>
        <topology evidence="1">Multi-pass membrane protein</topology>
    </subcellularLocation>
</comment>
<dbReference type="EMBL" id="CP014209">
    <property type="protein sequence ID" value="ANC32661.1"/>
    <property type="molecule type" value="Genomic_DNA"/>
</dbReference>
<feature type="transmembrane region" description="Helical" evidence="7">
    <location>
        <begin position="101"/>
        <end position="127"/>
    </location>
</feature>
<dbReference type="AlphaFoldDB" id="A0A168FX84"/>
<protein>
    <submittedName>
        <fullName evidence="9">Putative bacilysin exporter BacE</fullName>
    </submittedName>
</protein>
<dbReference type="SUPFAM" id="SSF103473">
    <property type="entry name" value="MFS general substrate transporter"/>
    <property type="match status" value="1"/>
</dbReference>
<name>A0A168FX84_9MICO</name>
<dbReference type="CDD" id="cd06173">
    <property type="entry name" value="MFS_MefA_like"/>
    <property type="match status" value="1"/>
</dbReference>
<dbReference type="Proteomes" id="UP000076794">
    <property type="component" value="Chromosome"/>
</dbReference>
<evidence type="ECO:0000259" key="8">
    <source>
        <dbReference type="PROSITE" id="PS50850"/>
    </source>
</evidence>
<evidence type="ECO:0000256" key="4">
    <source>
        <dbReference type="ARBA" id="ARBA00022692"/>
    </source>
</evidence>
<dbReference type="STRING" id="1300344.I598_3147"/>